<evidence type="ECO:0000313" key="6">
    <source>
        <dbReference type="EMBL" id="TBU05672.1"/>
    </source>
</evidence>
<proteinExistence type="inferred from homology"/>
<name>A0A4Q9LJ44_9MICR</name>
<evidence type="ECO:0000313" key="7">
    <source>
        <dbReference type="EMBL" id="TBU08218.1"/>
    </source>
</evidence>
<dbReference type="GO" id="GO:1990904">
    <property type="term" value="C:ribonucleoprotein complex"/>
    <property type="evidence" value="ECO:0007669"/>
    <property type="project" value="UniProtKB-KW"/>
</dbReference>
<dbReference type="Pfam" id="PF01776">
    <property type="entry name" value="Ribosomal_L22e"/>
    <property type="match status" value="1"/>
</dbReference>
<keyword evidence="8" id="KW-1185">Reference proteome</keyword>
<evidence type="ECO:0000256" key="2">
    <source>
        <dbReference type="ARBA" id="ARBA00022980"/>
    </source>
</evidence>
<dbReference type="Gene3D" id="3.30.1360.210">
    <property type="match status" value="1"/>
</dbReference>
<dbReference type="Proteomes" id="UP000293045">
    <property type="component" value="Unassembled WGS sequence"/>
</dbReference>
<evidence type="ECO:0000256" key="5">
    <source>
        <dbReference type="ARBA" id="ARBA00041214"/>
    </source>
</evidence>
<dbReference type="InterPro" id="IPR002671">
    <property type="entry name" value="Ribosomal_eL22"/>
</dbReference>
<dbReference type="Proteomes" id="UP000291404">
    <property type="component" value="Unassembled WGS sequence"/>
</dbReference>
<evidence type="ECO:0000256" key="4">
    <source>
        <dbReference type="ARBA" id="ARBA00040613"/>
    </source>
</evidence>
<keyword evidence="3" id="KW-0687">Ribonucleoprotein</keyword>
<dbReference type="VEuPathDB" id="MicrosporidiaDB:CWI36_0599p0010"/>
<dbReference type="PANTHER" id="PTHR10064:SF0">
    <property type="entry name" value="FI24544P1-RELATED"/>
    <property type="match status" value="1"/>
</dbReference>
<keyword evidence="2 7" id="KW-0689">Ribosomal protein</keyword>
<dbReference type="GO" id="GO:0002181">
    <property type="term" value="P:cytoplasmic translation"/>
    <property type="evidence" value="ECO:0007669"/>
    <property type="project" value="TreeGrafter"/>
</dbReference>
<dbReference type="PANTHER" id="PTHR10064">
    <property type="entry name" value="60S RIBOSOMAL PROTEIN L22"/>
    <property type="match status" value="1"/>
</dbReference>
<dbReference type="VEuPathDB" id="MicrosporidiaDB:CWI39_0211p0060"/>
<dbReference type="GO" id="GO:0005840">
    <property type="term" value="C:ribosome"/>
    <property type="evidence" value="ECO:0007669"/>
    <property type="project" value="UniProtKB-KW"/>
</dbReference>
<dbReference type="GO" id="GO:0003735">
    <property type="term" value="F:structural constituent of ribosome"/>
    <property type="evidence" value="ECO:0007669"/>
    <property type="project" value="InterPro"/>
</dbReference>
<evidence type="ECO:0000313" key="8">
    <source>
        <dbReference type="Proteomes" id="UP000291404"/>
    </source>
</evidence>
<dbReference type="STRING" id="148818.A0A4Q9LJ44"/>
<evidence type="ECO:0000256" key="3">
    <source>
        <dbReference type="ARBA" id="ARBA00023274"/>
    </source>
</evidence>
<dbReference type="AlphaFoldDB" id="A0A4Q9LJ44"/>
<comment type="similarity">
    <text evidence="1">Belongs to the eukaryotic ribosomal protein eL22 family.</text>
</comment>
<comment type="caution">
    <text evidence="7">The sequence shown here is derived from an EMBL/GenBank/DDBJ whole genome shotgun (WGS) entry which is preliminary data.</text>
</comment>
<evidence type="ECO:0000313" key="9">
    <source>
        <dbReference type="Proteomes" id="UP000293045"/>
    </source>
</evidence>
<dbReference type="GO" id="GO:0003723">
    <property type="term" value="F:RNA binding"/>
    <property type="evidence" value="ECO:0007669"/>
    <property type="project" value="TreeGrafter"/>
</dbReference>
<organism evidence="7 9">
    <name type="scientific">Hamiltosporidium magnivora</name>
    <dbReference type="NCBI Taxonomy" id="148818"/>
    <lineage>
        <taxon>Eukaryota</taxon>
        <taxon>Fungi</taxon>
        <taxon>Fungi incertae sedis</taxon>
        <taxon>Microsporidia</taxon>
        <taxon>Dubosqiidae</taxon>
        <taxon>Hamiltosporidium</taxon>
    </lineage>
</organism>
<gene>
    <name evidence="6" type="ORF">CWI36_0599p0010</name>
    <name evidence="7" type="ORF">CWI39_0211p0060</name>
</gene>
<accession>A0A4Q9LJ44</accession>
<evidence type="ECO:0000256" key="1">
    <source>
        <dbReference type="ARBA" id="ARBA00007817"/>
    </source>
</evidence>
<dbReference type="InterPro" id="IPR038526">
    <property type="entry name" value="Ribosomal_eL22_sf"/>
</dbReference>
<protein>
    <recommendedName>
        <fullName evidence="4">Large ribosomal subunit protein eL22</fullName>
    </recommendedName>
    <alternativeName>
        <fullName evidence="5">60S ribosomal protein L22</fullName>
    </alternativeName>
</protein>
<dbReference type="EMBL" id="PIXR01000211">
    <property type="protein sequence ID" value="TBU08218.1"/>
    <property type="molecule type" value="Genomic_DNA"/>
</dbReference>
<reference evidence="8 9" key="1">
    <citation type="submission" date="2017-12" db="EMBL/GenBank/DDBJ databases">
        <authorList>
            <person name="Pombert J.-F."/>
            <person name="Haag K.L."/>
            <person name="Ebert D."/>
        </authorList>
    </citation>
    <scope>NUCLEOTIDE SEQUENCE [LARGE SCALE GENOMIC DNA]</scope>
    <source>
        <strain evidence="6">BE-OM-2</strain>
        <strain evidence="7">IL-BN-2</strain>
    </source>
</reference>
<sequence>MSTIAAPKPLNNYEVDCSNLVKDNLLSVSEFLEFMQANMKINRKTNNLTENISLSTSGASLKIENISGVRVNKRYIKYLSNKFLYQKQLRDWVRVVSGGKECYKMEYFNVEKGKDE</sequence>
<dbReference type="EMBL" id="PITI01000599">
    <property type="protein sequence ID" value="TBU05672.1"/>
    <property type="molecule type" value="Genomic_DNA"/>
</dbReference>